<proteinExistence type="predicted"/>
<accession>A0AA36IYT8</accession>
<dbReference type="EMBL" id="CAUJNA010003232">
    <property type="protein sequence ID" value="CAJ1396475.1"/>
    <property type="molecule type" value="Genomic_DNA"/>
</dbReference>
<protein>
    <submittedName>
        <fullName evidence="1">Uncharacterized protein</fullName>
    </submittedName>
</protein>
<evidence type="ECO:0000313" key="1">
    <source>
        <dbReference type="EMBL" id="CAJ1396475.1"/>
    </source>
</evidence>
<keyword evidence="2" id="KW-1185">Reference proteome</keyword>
<name>A0AA36IYT8_9DINO</name>
<comment type="caution">
    <text evidence="1">The sequence shown here is derived from an EMBL/GenBank/DDBJ whole genome shotgun (WGS) entry which is preliminary data.</text>
</comment>
<dbReference type="AlphaFoldDB" id="A0AA36IYT8"/>
<reference evidence="1" key="1">
    <citation type="submission" date="2023-08" db="EMBL/GenBank/DDBJ databases">
        <authorList>
            <person name="Chen Y."/>
            <person name="Shah S."/>
            <person name="Dougan E. K."/>
            <person name="Thang M."/>
            <person name="Chan C."/>
        </authorList>
    </citation>
    <scope>NUCLEOTIDE SEQUENCE</scope>
</reference>
<evidence type="ECO:0000313" key="2">
    <source>
        <dbReference type="Proteomes" id="UP001178507"/>
    </source>
</evidence>
<organism evidence="1 2">
    <name type="scientific">Effrenium voratum</name>
    <dbReference type="NCBI Taxonomy" id="2562239"/>
    <lineage>
        <taxon>Eukaryota</taxon>
        <taxon>Sar</taxon>
        <taxon>Alveolata</taxon>
        <taxon>Dinophyceae</taxon>
        <taxon>Suessiales</taxon>
        <taxon>Symbiodiniaceae</taxon>
        <taxon>Effrenium</taxon>
    </lineage>
</organism>
<gene>
    <name evidence="1" type="ORF">EVOR1521_LOCUS20705</name>
</gene>
<dbReference type="Proteomes" id="UP001178507">
    <property type="component" value="Unassembled WGS sequence"/>
</dbReference>
<sequence length="225" mass="25631">MSRHGNNDEEEEQEDSFSKSVLRLGNGKSLAVFLVPSSQVHWATRDVMQQIFRTNSNKKLRTHATDKRATAEDEHRLLWPGMIPAESKLGFSRQSIFQSQSTRQEALEPDLWADVNTTPTSMVMSFLKWSMSNIKRTSVDRLLAYEFWKQLMVKLFSTIGGAHIAVLRAGARFEAAVEIDVSGKFSTAELWSTRVGARMALVWKFSLSSLQHGLKRFQMLFCWAV</sequence>